<gene>
    <name evidence="3" type="ORF">BU204_19180</name>
</gene>
<dbReference type="PANTHER" id="PTHR38441:SF1">
    <property type="entry name" value="MEMBRANE PROTEIN"/>
    <property type="match status" value="1"/>
</dbReference>
<protein>
    <recommendedName>
        <fullName evidence="5">Clumping factor B</fullName>
    </recommendedName>
</protein>
<evidence type="ECO:0000256" key="2">
    <source>
        <dbReference type="SAM" id="Phobius"/>
    </source>
</evidence>
<comment type="caution">
    <text evidence="3">The sequence shown here is derived from an EMBL/GenBank/DDBJ whole genome shotgun (WGS) entry which is preliminary data.</text>
</comment>
<evidence type="ECO:0000256" key="1">
    <source>
        <dbReference type="SAM" id="MobiDB-lite"/>
    </source>
</evidence>
<feature type="transmembrane region" description="Helical" evidence="2">
    <location>
        <begin position="96"/>
        <end position="120"/>
    </location>
</feature>
<evidence type="ECO:0000313" key="4">
    <source>
        <dbReference type="Proteomes" id="UP000185596"/>
    </source>
</evidence>
<dbReference type="InterPro" id="IPR007436">
    <property type="entry name" value="DUF485"/>
</dbReference>
<keyword evidence="2" id="KW-1133">Transmembrane helix</keyword>
<dbReference type="PANTHER" id="PTHR38441">
    <property type="entry name" value="INTEGRAL MEMBRANE PROTEIN-RELATED"/>
    <property type="match status" value="1"/>
</dbReference>
<sequence>MTQVVHHRITSRSRAPGGDFGGIIGETDRISTGIPAAQREPDYVAIRESPEFVALRRSFRWCVFPLAALFFLWYLTYVLLAAFAHGLMSHRLVGSVTVGLVLGLLQFASTIAITACYVLYARRRLDPQAEAIRDGVEAGR</sequence>
<evidence type="ECO:0008006" key="5">
    <source>
        <dbReference type="Google" id="ProtNLM"/>
    </source>
</evidence>
<proteinExistence type="predicted"/>
<keyword evidence="2" id="KW-0472">Membrane</keyword>
<dbReference type="OrthoDB" id="3543412at2"/>
<keyword evidence="4" id="KW-1185">Reference proteome</keyword>
<reference evidence="3 4" key="1">
    <citation type="submission" date="2016-12" db="EMBL/GenBank/DDBJ databases">
        <title>The draft genome sequence of Actinophytocola sp. 11-183.</title>
        <authorList>
            <person name="Wang W."/>
            <person name="Yuan L."/>
        </authorList>
    </citation>
    <scope>NUCLEOTIDE SEQUENCE [LARGE SCALE GENOMIC DNA]</scope>
    <source>
        <strain evidence="3 4">11-183</strain>
    </source>
</reference>
<dbReference type="RefSeq" id="WP_075127071.1">
    <property type="nucleotide sequence ID" value="NZ_MSIE01000034.1"/>
</dbReference>
<dbReference type="EMBL" id="MSIE01000034">
    <property type="protein sequence ID" value="OLF16019.1"/>
    <property type="molecule type" value="Genomic_DNA"/>
</dbReference>
<feature type="region of interest" description="Disordered" evidence="1">
    <location>
        <begin position="1"/>
        <end position="22"/>
    </location>
</feature>
<keyword evidence="2" id="KW-0812">Transmembrane</keyword>
<accession>A0A1Q8CNT3</accession>
<evidence type="ECO:0000313" key="3">
    <source>
        <dbReference type="EMBL" id="OLF16019.1"/>
    </source>
</evidence>
<dbReference type="Pfam" id="PF04341">
    <property type="entry name" value="DUF485"/>
    <property type="match status" value="1"/>
</dbReference>
<feature type="compositionally biased region" description="Basic residues" evidence="1">
    <location>
        <begin position="1"/>
        <end position="11"/>
    </location>
</feature>
<name>A0A1Q8CNT3_9PSEU</name>
<dbReference type="STRING" id="1912961.BU204_19180"/>
<dbReference type="Proteomes" id="UP000185596">
    <property type="component" value="Unassembled WGS sequence"/>
</dbReference>
<dbReference type="AlphaFoldDB" id="A0A1Q8CNT3"/>
<organism evidence="3 4">
    <name type="scientific">Actinophytocola xanthii</name>
    <dbReference type="NCBI Taxonomy" id="1912961"/>
    <lineage>
        <taxon>Bacteria</taxon>
        <taxon>Bacillati</taxon>
        <taxon>Actinomycetota</taxon>
        <taxon>Actinomycetes</taxon>
        <taxon>Pseudonocardiales</taxon>
        <taxon>Pseudonocardiaceae</taxon>
    </lineage>
</organism>
<feature type="transmembrane region" description="Helical" evidence="2">
    <location>
        <begin position="61"/>
        <end position="84"/>
    </location>
</feature>